<keyword evidence="2" id="KW-1185">Reference proteome</keyword>
<organism evidence="1 2">
    <name type="scientific">Actinomadura macrotermitis</name>
    <dbReference type="NCBI Taxonomy" id="2585200"/>
    <lineage>
        <taxon>Bacteria</taxon>
        <taxon>Bacillati</taxon>
        <taxon>Actinomycetota</taxon>
        <taxon>Actinomycetes</taxon>
        <taxon>Streptosporangiales</taxon>
        <taxon>Thermomonosporaceae</taxon>
        <taxon>Actinomadura</taxon>
    </lineage>
</organism>
<protein>
    <submittedName>
        <fullName evidence="1">Uncharacterized protein</fullName>
    </submittedName>
</protein>
<dbReference type="EMBL" id="WEGH01000003">
    <property type="protein sequence ID" value="MQY07379.1"/>
    <property type="molecule type" value="Genomic_DNA"/>
</dbReference>
<name>A0A7K0C1S4_9ACTN</name>
<dbReference type="AlphaFoldDB" id="A0A7K0C1S4"/>
<dbReference type="Proteomes" id="UP000487268">
    <property type="component" value="Unassembled WGS sequence"/>
</dbReference>
<reference evidence="1 2" key="1">
    <citation type="submission" date="2019-10" db="EMBL/GenBank/DDBJ databases">
        <title>Actinomadura rubteroloni sp. nov. and Actinomadura macrotermitis sp. nov., isolated from the gut of fungus growing-termite Macrotermes natalensis.</title>
        <authorList>
            <person name="Benndorf R."/>
            <person name="Martin K."/>
            <person name="Kuefner M."/>
            <person name="De Beer W."/>
            <person name="Kaster A.-K."/>
            <person name="Vollmers J."/>
            <person name="Poulsen M."/>
            <person name="Beemelmanns C."/>
        </authorList>
    </citation>
    <scope>NUCLEOTIDE SEQUENCE [LARGE SCALE GENOMIC DNA]</scope>
    <source>
        <strain evidence="1 2">RB68</strain>
    </source>
</reference>
<evidence type="ECO:0000313" key="1">
    <source>
        <dbReference type="EMBL" id="MQY07379.1"/>
    </source>
</evidence>
<dbReference type="RefSeq" id="WP_153537134.1">
    <property type="nucleotide sequence ID" value="NZ_WEGH01000003.1"/>
</dbReference>
<evidence type="ECO:0000313" key="2">
    <source>
        <dbReference type="Proteomes" id="UP000487268"/>
    </source>
</evidence>
<sequence>MTERGTEFEDHPPRLPASAAVRADSTVTLWCGRCAAATEQRVTHLGTAELGAPRCAECGRWLGFACTACGATGEERRRPPNR</sequence>
<gene>
    <name evidence="1" type="ORF">ACRB68_54790</name>
</gene>
<proteinExistence type="predicted"/>
<comment type="caution">
    <text evidence="1">The sequence shown here is derived from an EMBL/GenBank/DDBJ whole genome shotgun (WGS) entry which is preliminary data.</text>
</comment>
<accession>A0A7K0C1S4</accession>